<protein>
    <submittedName>
        <fullName evidence="2">Gamma-glutamyl-gamma-aminobutyrate hydrolase family protein</fullName>
    </submittedName>
</protein>
<dbReference type="PROSITE" id="PS51273">
    <property type="entry name" value="GATASE_TYPE_1"/>
    <property type="match status" value="1"/>
</dbReference>
<dbReference type="OrthoDB" id="9813383at2"/>
<dbReference type="RefSeq" id="WP_112870350.1">
    <property type="nucleotide sequence ID" value="NZ_CP021781.1"/>
</dbReference>
<evidence type="ECO:0000313" key="4">
    <source>
        <dbReference type="Proteomes" id="UP000681131"/>
    </source>
</evidence>
<dbReference type="PANTHER" id="PTHR43235:SF1">
    <property type="entry name" value="GLUTAMINE AMIDOTRANSFERASE PB2B2.05-RELATED"/>
    <property type="match status" value="1"/>
</dbReference>
<keyword evidence="2" id="KW-0378">Hydrolase</keyword>
<gene>
    <name evidence="1" type="ORF">CDH04_07045</name>
    <name evidence="2" type="ORF">FZC43_07045</name>
</gene>
<dbReference type="InterPro" id="IPR029062">
    <property type="entry name" value="Class_I_gatase-like"/>
</dbReference>
<evidence type="ECO:0000313" key="1">
    <source>
        <dbReference type="EMBL" id="AXA34172.1"/>
    </source>
</evidence>
<dbReference type="Proteomes" id="UP000681131">
    <property type="component" value="Chromosome"/>
</dbReference>
<dbReference type="Proteomes" id="UP000251120">
    <property type="component" value="Chromosome"/>
</dbReference>
<dbReference type="GO" id="GO:0005829">
    <property type="term" value="C:cytosol"/>
    <property type="evidence" value="ECO:0007669"/>
    <property type="project" value="TreeGrafter"/>
</dbReference>
<dbReference type="GO" id="GO:0006598">
    <property type="term" value="P:polyamine catabolic process"/>
    <property type="evidence" value="ECO:0007669"/>
    <property type="project" value="TreeGrafter"/>
</dbReference>
<dbReference type="KEGG" id="fad:CDH04_07045"/>
<dbReference type="PANTHER" id="PTHR43235">
    <property type="entry name" value="GLUTAMINE AMIDOTRANSFERASE PB2B2.05-RELATED"/>
    <property type="match status" value="1"/>
</dbReference>
<dbReference type="EMBL" id="CP021781">
    <property type="protein sequence ID" value="AXA34172.1"/>
    <property type="molecule type" value="Genomic_DNA"/>
</dbReference>
<sequence length="249" mass="28498">MIKIGITACIMPPDSTRATFSKKDLFYVESDMVHYLNTDKSIPLMIPNFKQEKDLHRFIDQLDAIVIHGGVDVCPLSYGEDYLDKALWPGDKVRDDYELAVIDYAFKQGKPILGICRGFQLLNVYFGGTLYQDIATQLETPITHANRPIYDQNYHAIEFLEDSLLANIIYANRSQKGFVNSIHHQSIKKLGENLKVEAISPEDKIIEAFKYDNDDNFIYGVQWHPEFNHTLGDKLIGANSLLKYFISQI</sequence>
<dbReference type="InterPro" id="IPR011697">
    <property type="entry name" value="Peptidase_C26"/>
</dbReference>
<dbReference type="GO" id="GO:0033969">
    <property type="term" value="F:gamma-glutamyl-gamma-aminobutyrate hydrolase activity"/>
    <property type="evidence" value="ECO:0007669"/>
    <property type="project" value="TreeGrafter"/>
</dbReference>
<dbReference type="Pfam" id="PF07722">
    <property type="entry name" value="Peptidase_C26"/>
    <property type="match status" value="1"/>
</dbReference>
<reference evidence="2 4" key="2">
    <citation type="submission" date="2019-08" db="EMBL/GenBank/DDBJ databases">
        <title>Complete genome sequences of Francisella adeliensis (FSC1325 and FSC1326).</title>
        <authorList>
            <person name="Ohrman C."/>
            <person name="Uneklint I."/>
            <person name="Vallesi A."/>
            <person name="Karlsson L."/>
            <person name="Sjodin A."/>
        </authorList>
    </citation>
    <scope>NUCLEOTIDE SEQUENCE [LARGE SCALE GENOMIC DNA]</scope>
    <source>
        <strain evidence="2 4">FSC1325</strain>
    </source>
</reference>
<dbReference type="Gene3D" id="3.40.50.880">
    <property type="match status" value="1"/>
</dbReference>
<dbReference type="InterPro" id="IPR044668">
    <property type="entry name" value="PuuD-like"/>
</dbReference>
<organism evidence="1 3">
    <name type="scientific">Francisella adeliensis</name>
    <dbReference type="NCBI Taxonomy" id="2007306"/>
    <lineage>
        <taxon>Bacteria</taxon>
        <taxon>Pseudomonadati</taxon>
        <taxon>Pseudomonadota</taxon>
        <taxon>Gammaproteobacteria</taxon>
        <taxon>Thiotrichales</taxon>
        <taxon>Francisellaceae</taxon>
        <taxon>Francisella</taxon>
    </lineage>
</organism>
<dbReference type="CDD" id="cd01745">
    <property type="entry name" value="GATase1_2"/>
    <property type="match status" value="1"/>
</dbReference>
<accession>A0A2Z4Y0B6</accession>
<keyword evidence="4" id="KW-1185">Reference proteome</keyword>
<dbReference type="SUPFAM" id="SSF52317">
    <property type="entry name" value="Class I glutamine amidotransferase-like"/>
    <property type="match status" value="1"/>
</dbReference>
<reference evidence="1 3" key="1">
    <citation type="submission" date="2017-06" db="EMBL/GenBank/DDBJ databases">
        <title>Complete genome of Francisella adeliensis.</title>
        <authorList>
            <person name="Vallesi A."/>
            <person name="Sjodin A."/>
        </authorList>
    </citation>
    <scope>NUCLEOTIDE SEQUENCE [LARGE SCALE GENOMIC DNA]</scope>
    <source>
        <strain evidence="1 3">FDC440</strain>
    </source>
</reference>
<name>A0A2Z4Y0B6_9GAMM</name>
<dbReference type="AlphaFoldDB" id="A0A2Z4Y0B6"/>
<evidence type="ECO:0000313" key="2">
    <source>
        <dbReference type="EMBL" id="QIW12416.1"/>
    </source>
</evidence>
<evidence type="ECO:0000313" key="3">
    <source>
        <dbReference type="Proteomes" id="UP000251120"/>
    </source>
</evidence>
<dbReference type="EMBL" id="CP043424">
    <property type="protein sequence ID" value="QIW12416.1"/>
    <property type="molecule type" value="Genomic_DNA"/>
</dbReference>
<proteinExistence type="predicted"/>